<dbReference type="CDD" id="cd01288">
    <property type="entry name" value="FabZ"/>
    <property type="match status" value="1"/>
</dbReference>
<dbReference type="EC" id="4.2.1.-" evidence="3"/>
<organism evidence="3 4">
    <name type="scientific">Saccharothrix hoggarensis</name>
    <dbReference type="NCBI Taxonomy" id="913853"/>
    <lineage>
        <taxon>Bacteria</taxon>
        <taxon>Bacillati</taxon>
        <taxon>Actinomycetota</taxon>
        <taxon>Actinomycetes</taxon>
        <taxon>Pseudonocardiales</taxon>
        <taxon>Pseudonocardiaceae</taxon>
        <taxon>Saccharothrix</taxon>
    </lineage>
</organism>
<dbReference type="EMBL" id="JBHTLK010000039">
    <property type="protein sequence ID" value="MFD1147572.1"/>
    <property type="molecule type" value="Genomic_DNA"/>
</dbReference>
<dbReference type="PANTHER" id="PTHR30272:SF1">
    <property type="entry name" value="3-HYDROXYACYL-[ACYL-CARRIER-PROTEIN] DEHYDRATASE"/>
    <property type="match status" value="1"/>
</dbReference>
<evidence type="ECO:0000256" key="2">
    <source>
        <dbReference type="ARBA" id="ARBA00023239"/>
    </source>
</evidence>
<keyword evidence="2 3" id="KW-0456">Lyase</keyword>
<comment type="similarity">
    <text evidence="1">Belongs to the thioester dehydratase family. FabZ subfamily.</text>
</comment>
<protein>
    <submittedName>
        <fullName evidence="3">3-hydroxyacyl-ACP dehydratase FabZ family protein</fullName>
        <ecNumber evidence="3">4.2.1.-</ecNumber>
    </submittedName>
</protein>
<dbReference type="GO" id="GO:0016829">
    <property type="term" value="F:lyase activity"/>
    <property type="evidence" value="ECO:0007669"/>
    <property type="project" value="UniProtKB-KW"/>
</dbReference>
<dbReference type="InterPro" id="IPR013114">
    <property type="entry name" value="FabA_FabZ"/>
</dbReference>
<accession>A0ABW3QS29</accession>
<comment type="caution">
    <text evidence="3">The sequence shown here is derived from an EMBL/GenBank/DDBJ whole genome shotgun (WGS) entry which is preliminary data.</text>
</comment>
<sequence>MITAADIRRVLPHRYPMLLVDAVTELVPGVRLTARKAVTVNEPWYADLPVDLRAEQLAYPEVLLVESWCQAAGVLATWDAPNPDVLAGQVMLFGGISDVRFERPVLPGDVLEHRVVVQRALTDTVMFEGESVVGDEVVMTVSRVVMAFRPAEALRPATQGS</sequence>
<dbReference type="RefSeq" id="WP_380722843.1">
    <property type="nucleotide sequence ID" value="NZ_JBHTLK010000039.1"/>
</dbReference>
<keyword evidence="4" id="KW-1185">Reference proteome</keyword>
<evidence type="ECO:0000256" key="1">
    <source>
        <dbReference type="ARBA" id="ARBA00009174"/>
    </source>
</evidence>
<dbReference type="PANTHER" id="PTHR30272">
    <property type="entry name" value="3-HYDROXYACYL-[ACYL-CARRIER-PROTEIN] DEHYDRATASE"/>
    <property type="match status" value="1"/>
</dbReference>
<evidence type="ECO:0000313" key="4">
    <source>
        <dbReference type="Proteomes" id="UP001597168"/>
    </source>
</evidence>
<dbReference type="Gene3D" id="3.10.129.10">
    <property type="entry name" value="Hotdog Thioesterase"/>
    <property type="match status" value="1"/>
</dbReference>
<proteinExistence type="inferred from homology"/>
<evidence type="ECO:0000313" key="3">
    <source>
        <dbReference type="EMBL" id="MFD1147572.1"/>
    </source>
</evidence>
<name>A0ABW3QS29_9PSEU</name>
<dbReference type="Proteomes" id="UP001597168">
    <property type="component" value="Unassembled WGS sequence"/>
</dbReference>
<dbReference type="Pfam" id="PF07977">
    <property type="entry name" value="FabA"/>
    <property type="match status" value="1"/>
</dbReference>
<reference evidence="4" key="1">
    <citation type="journal article" date="2019" name="Int. J. Syst. Evol. Microbiol.">
        <title>The Global Catalogue of Microorganisms (GCM) 10K type strain sequencing project: providing services to taxonomists for standard genome sequencing and annotation.</title>
        <authorList>
            <consortium name="The Broad Institute Genomics Platform"/>
            <consortium name="The Broad Institute Genome Sequencing Center for Infectious Disease"/>
            <person name="Wu L."/>
            <person name="Ma J."/>
        </authorList>
    </citation>
    <scope>NUCLEOTIDE SEQUENCE [LARGE SCALE GENOMIC DNA]</scope>
    <source>
        <strain evidence="4">CCUG 60214</strain>
    </source>
</reference>
<dbReference type="InterPro" id="IPR029069">
    <property type="entry name" value="HotDog_dom_sf"/>
</dbReference>
<gene>
    <name evidence="3" type="ORF">ACFQ3T_10590</name>
</gene>
<dbReference type="SUPFAM" id="SSF54637">
    <property type="entry name" value="Thioesterase/thiol ester dehydrase-isomerase"/>
    <property type="match status" value="1"/>
</dbReference>